<protein>
    <recommendedName>
        <fullName evidence="2">XAC0095-like domain-containing protein</fullName>
    </recommendedName>
</protein>
<name>A0ABS0B4C0_9GAMM</name>
<evidence type="ECO:0000259" key="2">
    <source>
        <dbReference type="Pfam" id="PF26642"/>
    </source>
</evidence>
<gene>
    <name evidence="3" type="ORF">IU514_05265</name>
</gene>
<feature type="domain" description="XAC0095-like" evidence="2">
    <location>
        <begin position="10"/>
        <end position="54"/>
    </location>
</feature>
<reference evidence="3 4" key="1">
    <citation type="submission" date="2020-11" db="EMBL/GenBank/DDBJ databases">
        <title>Draft Genome Sequence and Secondary Metabolite Biosynthetic Potential of the Lysobacter niastensis Type strain DSM 18481.</title>
        <authorList>
            <person name="Turrini P."/>
            <person name="Artuso I."/>
            <person name="Tescari M."/>
            <person name="Lugli G.A."/>
            <person name="Frangipani E."/>
            <person name="Ventura M."/>
            <person name="Visca P."/>
        </authorList>
    </citation>
    <scope>NUCLEOTIDE SEQUENCE [LARGE SCALE GENOMIC DNA]</scope>
    <source>
        <strain evidence="3 4">DSM 18481</strain>
    </source>
</reference>
<feature type="region of interest" description="Disordered" evidence="1">
    <location>
        <begin position="1"/>
        <end position="29"/>
    </location>
</feature>
<evidence type="ECO:0000313" key="3">
    <source>
        <dbReference type="EMBL" id="MBF6023439.1"/>
    </source>
</evidence>
<dbReference type="RefSeq" id="WP_194930058.1">
    <property type="nucleotide sequence ID" value="NZ_JADLZT010000003.1"/>
</dbReference>
<comment type="caution">
    <text evidence="3">The sequence shown here is derived from an EMBL/GenBank/DDBJ whole genome shotgun (WGS) entry which is preliminary data.</text>
</comment>
<dbReference type="Pfam" id="PF26642">
    <property type="entry name" value="XAC0095_dom"/>
    <property type="match status" value="1"/>
</dbReference>
<sequence length="61" mass="6221">MPKTISSSALARLAEPRTRTGGDGDEVPLSPLALPHCFDRLAGDLDGIVRAAHWPGGAAGA</sequence>
<dbReference type="EMBL" id="JADLZT010000003">
    <property type="protein sequence ID" value="MBF6023439.1"/>
    <property type="molecule type" value="Genomic_DNA"/>
</dbReference>
<proteinExistence type="predicted"/>
<organism evidence="3 4">
    <name type="scientific">Lysobacter niastensis</name>
    <dbReference type="NCBI Taxonomy" id="380629"/>
    <lineage>
        <taxon>Bacteria</taxon>
        <taxon>Pseudomonadati</taxon>
        <taxon>Pseudomonadota</taxon>
        <taxon>Gammaproteobacteria</taxon>
        <taxon>Lysobacterales</taxon>
        <taxon>Lysobacteraceae</taxon>
        <taxon>Lysobacter</taxon>
    </lineage>
</organism>
<keyword evidence="4" id="KW-1185">Reference proteome</keyword>
<dbReference type="InterPro" id="IPR058099">
    <property type="entry name" value="T3SS_XAC0095_dom"/>
</dbReference>
<evidence type="ECO:0000313" key="4">
    <source>
        <dbReference type="Proteomes" id="UP001429984"/>
    </source>
</evidence>
<accession>A0ABS0B4C0</accession>
<dbReference type="Proteomes" id="UP001429984">
    <property type="component" value="Unassembled WGS sequence"/>
</dbReference>
<evidence type="ECO:0000256" key="1">
    <source>
        <dbReference type="SAM" id="MobiDB-lite"/>
    </source>
</evidence>